<gene>
    <name evidence="1" type="ORF">EVAR_57062_1</name>
</gene>
<dbReference type="EMBL" id="BGZK01001341">
    <property type="protein sequence ID" value="GBP77677.1"/>
    <property type="molecule type" value="Genomic_DNA"/>
</dbReference>
<protein>
    <recommendedName>
        <fullName evidence="3">Retrovirus-related Pol polyprotein from type-1 retrotransposable element R1</fullName>
    </recommendedName>
</protein>
<dbReference type="OrthoDB" id="411823at2759"/>
<evidence type="ECO:0000313" key="2">
    <source>
        <dbReference type="Proteomes" id="UP000299102"/>
    </source>
</evidence>
<evidence type="ECO:0008006" key="3">
    <source>
        <dbReference type="Google" id="ProtNLM"/>
    </source>
</evidence>
<proteinExistence type="predicted"/>
<sequence length="148" mass="16688">MAGRRGDLVLDAMTRSLPHGFPDGHGSVAQSYTKDWSTYLVTPATTLEDSQKKKCRGKHECDHQMLLASNRAIATGSQTDQNDVPKAQILTGHDGFAQYLFRFKLRGSPYCICDPAKFQDVLHIFEDCDMFHRERVALKTEVDVRTAR</sequence>
<dbReference type="Proteomes" id="UP000299102">
    <property type="component" value="Unassembled WGS sequence"/>
</dbReference>
<comment type="caution">
    <text evidence="1">The sequence shown here is derived from an EMBL/GenBank/DDBJ whole genome shotgun (WGS) entry which is preliminary data.</text>
</comment>
<reference evidence="1 2" key="1">
    <citation type="journal article" date="2019" name="Commun. Biol.">
        <title>The bagworm genome reveals a unique fibroin gene that provides high tensile strength.</title>
        <authorList>
            <person name="Kono N."/>
            <person name="Nakamura H."/>
            <person name="Ohtoshi R."/>
            <person name="Tomita M."/>
            <person name="Numata K."/>
            <person name="Arakawa K."/>
        </authorList>
    </citation>
    <scope>NUCLEOTIDE SEQUENCE [LARGE SCALE GENOMIC DNA]</scope>
</reference>
<dbReference type="AlphaFoldDB" id="A0A4C1YTD9"/>
<name>A0A4C1YTD9_EUMVA</name>
<evidence type="ECO:0000313" key="1">
    <source>
        <dbReference type="EMBL" id="GBP77677.1"/>
    </source>
</evidence>
<organism evidence="1 2">
    <name type="scientific">Eumeta variegata</name>
    <name type="common">Bagworm moth</name>
    <name type="synonym">Eumeta japonica</name>
    <dbReference type="NCBI Taxonomy" id="151549"/>
    <lineage>
        <taxon>Eukaryota</taxon>
        <taxon>Metazoa</taxon>
        <taxon>Ecdysozoa</taxon>
        <taxon>Arthropoda</taxon>
        <taxon>Hexapoda</taxon>
        <taxon>Insecta</taxon>
        <taxon>Pterygota</taxon>
        <taxon>Neoptera</taxon>
        <taxon>Endopterygota</taxon>
        <taxon>Lepidoptera</taxon>
        <taxon>Glossata</taxon>
        <taxon>Ditrysia</taxon>
        <taxon>Tineoidea</taxon>
        <taxon>Psychidae</taxon>
        <taxon>Oiketicinae</taxon>
        <taxon>Eumeta</taxon>
    </lineage>
</organism>
<keyword evidence="2" id="KW-1185">Reference proteome</keyword>
<accession>A0A4C1YTD9</accession>